<dbReference type="Pfam" id="PF00685">
    <property type="entry name" value="Sulfotransfer_1"/>
    <property type="match status" value="1"/>
</dbReference>
<keyword evidence="2" id="KW-0808">Transferase</keyword>
<dbReference type="InterPro" id="IPR000863">
    <property type="entry name" value="Sulfotransferase_dom"/>
</dbReference>
<comment type="similarity">
    <text evidence="1">Belongs to the sulfotransferase 1 family.</text>
</comment>
<organism evidence="4 5">
    <name type="scientific">Ranatra chinensis</name>
    <dbReference type="NCBI Taxonomy" id="642074"/>
    <lineage>
        <taxon>Eukaryota</taxon>
        <taxon>Metazoa</taxon>
        <taxon>Ecdysozoa</taxon>
        <taxon>Arthropoda</taxon>
        <taxon>Hexapoda</taxon>
        <taxon>Insecta</taxon>
        <taxon>Pterygota</taxon>
        <taxon>Neoptera</taxon>
        <taxon>Paraneoptera</taxon>
        <taxon>Hemiptera</taxon>
        <taxon>Heteroptera</taxon>
        <taxon>Panheteroptera</taxon>
        <taxon>Nepomorpha</taxon>
        <taxon>Nepidae</taxon>
        <taxon>Ranatrinae</taxon>
        <taxon>Ranatra</taxon>
    </lineage>
</organism>
<accession>A0ABD0ZAA3</accession>
<feature type="domain" description="Sulfotransferase" evidence="3">
    <location>
        <begin position="41"/>
        <end position="285"/>
    </location>
</feature>
<protein>
    <recommendedName>
        <fullName evidence="3">Sulfotransferase domain-containing protein</fullName>
    </recommendedName>
</protein>
<dbReference type="InterPro" id="IPR027417">
    <property type="entry name" value="P-loop_NTPase"/>
</dbReference>
<evidence type="ECO:0000313" key="4">
    <source>
        <dbReference type="EMBL" id="KAL1140692.1"/>
    </source>
</evidence>
<evidence type="ECO:0000259" key="3">
    <source>
        <dbReference type="Pfam" id="PF00685"/>
    </source>
</evidence>
<dbReference type="AlphaFoldDB" id="A0ABD0ZAA3"/>
<dbReference type="GO" id="GO:0016740">
    <property type="term" value="F:transferase activity"/>
    <property type="evidence" value="ECO:0007669"/>
    <property type="project" value="UniProtKB-KW"/>
</dbReference>
<comment type="caution">
    <text evidence="4">The sequence shown here is derived from an EMBL/GenBank/DDBJ whole genome shotgun (WGS) entry which is preliminary data.</text>
</comment>
<evidence type="ECO:0000256" key="1">
    <source>
        <dbReference type="ARBA" id="ARBA00005771"/>
    </source>
</evidence>
<dbReference type="Gene3D" id="3.40.50.300">
    <property type="entry name" value="P-loop containing nucleotide triphosphate hydrolases"/>
    <property type="match status" value="1"/>
</dbReference>
<dbReference type="Proteomes" id="UP001558652">
    <property type="component" value="Unassembled WGS sequence"/>
</dbReference>
<evidence type="ECO:0000256" key="2">
    <source>
        <dbReference type="ARBA" id="ARBA00022679"/>
    </source>
</evidence>
<dbReference type="EMBL" id="JBFDAA010000001">
    <property type="protein sequence ID" value="KAL1140692.1"/>
    <property type="molecule type" value="Genomic_DNA"/>
</dbReference>
<reference evidence="4 5" key="1">
    <citation type="submission" date="2024-07" db="EMBL/GenBank/DDBJ databases">
        <title>Chromosome-level genome assembly of the water stick insect Ranatra chinensis (Heteroptera: Nepidae).</title>
        <authorList>
            <person name="Liu X."/>
        </authorList>
    </citation>
    <scope>NUCLEOTIDE SEQUENCE [LARGE SCALE GENOMIC DNA]</scope>
    <source>
        <strain evidence="4">Cailab_2021Rc</strain>
        <tissue evidence="4">Muscle</tissue>
    </source>
</reference>
<dbReference type="PANTHER" id="PTHR11783">
    <property type="entry name" value="SULFOTRANSFERASE SULT"/>
    <property type="match status" value="1"/>
</dbReference>
<dbReference type="SUPFAM" id="SSF52540">
    <property type="entry name" value="P-loop containing nucleoside triphosphate hydrolases"/>
    <property type="match status" value="1"/>
</dbReference>
<sequence>MLETFRGEKTGWYQVGPKKYFLPSKYAQEADHFLSFKTRSDDIWICTFPRSGTTLTQEMIWLIANNFDFERAKSIPLAERFPFFEFNISLHDKAIEMINENLDLKKQEMLRHITQPAYKILKDAPSPRFIKTHFPPSLLPRDIWQTGAKIIYVARNPKDVAASYYHLCRLWRTIGYEGGFDQFWDHFKSGLVTWGPFWPHVKEGWECRSNPNVLFLFCEDIINDMPHSIQRIANFLGCNASKDQIKALQNHLDINNFKKNPAVNFECLKELKLLLENEQPFIRIGMYSIYFHTDTIYIISSN</sequence>
<name>A0ABD0ZAA3_9HEMI</name>
<evidence type="ECO:0000313" key="5">
    <source>
        <dbReference type="Proteomes" id="UP001558652"/>
    </source>
</evidence>
<proteinExistence type="inferred from homology"/>
<keyword evidence="5" id="KW-1185">Reference proteome</keyword>
<gene>
    <name evidence="4" type="ORF">AAG570_000622</name>
</gene>